<name>A0ABT6Q2G7_9PROT</name>
<keyword evidence="2" id="KW-1185">Reference proteome</keyword>
<sequence>MIDPTQNNLIVEWLLSNSKRPTLAFQLWTKLFKAVDIQTDQIMLARQELAQEVNNKIM</sequence>
<comment type="caution">
    <text evidence="1">The sequence shown here is derived from an EMBL/GenBank/DDBJ whole genome shotgun (WGS) entry which is preliminary data.</text>
</comment>
<reference evidence="1" key="1">
    <citation type="submission" date="2023-05" db="EMBL/GenBank/DDBJ databases">
        <title>Whole genome sequence of Commensalibacter sp.</title>
        <authorList>
            <person name="Charoenyingcharoen P."/>
            <person name="Yukphan P."/>
        </authorList>
    </citation>
    <scope>NUCLEOTIDE SEQUENCE</scope>
    <source>
        <strain evidence="1">TBRC 16381</strain>
    </source>
</reference>
<gene>
    <name evidence="1" type="ORF">QJV27_07855</name>
</gene>
<proteinExistence type="predicted"/>
<dbReference type="RefSeq" id="WP_281448379.1">
    <property type="nucleotide sequence ID" value="NZ_JASBAO010000001.1"/>
</dbReference>
<dbReference type="Proteomes" id="UP001431634">
    <property type="component" value="Unassembled WGS sequence"/>
</dbReference>
<organism evidence="1 2">
    <name type="scientific">Commensalibacter oyaizuii</name>
    <dbReference type="NCBI Taxonomy" id="3043873"/>
    <lineage>
        <taxon>Bacteria</taxon>
        <taxon>Pseudomonadati</taxon>
        <taxon>Pseudomonadota</taxon>
        <taxon>Alphaproteobacteria</taxon>
        <taxon>Acetobacterales</taxon>
        <taxon>Acetobacteraceae</taxon>
    </lineage>
</organism>
<dbReference type="EMBL" id="JASBAO010000001">
    <property type="protein sequence ID" value="MDI2091283.1"/>
    <property type="molecule type" value="Genomic_DNA"/>
</dbReference>
<evidence type="ECO:0000313" key="1">
    <source>
        <dbReference type="EMBL" id="MDI2091283.1"/>
    </source>
</evidence>
<protein>
    <submittedName>
        <fullName evidence="1">Uncharacterized protein</fullName>
    </submittedName>
</protein>
<accession>A0ABT6Q2G7</accession>
<evidence type="ECO:0000313" key="2">
    <source>
        <dbReference type="Proteomes" id="UP001431634"/>
    </source>
</evidence>